<dbReference type="VEuPathDB" id="VectorBase:LDEU009583"/>
<dbReference type="AlphaFoldDB" id="A0A443S4I8"/>
<protein>
    <submittedName>
        <fullName evidence="1">Uncharacterized protein</fullName>
    </submittedName>
</protein>
<comment type="caution">
    <text evidence="1">The sequence shown here is derived from an EMBL/GenBank/DDBJ whole genome shotgun (WGS) entry which is preliminary data.</text>
</comment>
<proteinExistence type="predicted"/>
<organism evidence="1 2">
    <name type="scientific">Leptotrombidium deliense</name>
    <dbReference type="NCBI Taxonomy" id="299467"/>
    <lineage>
        <taxon>Eukaryota</taxon>
        <taxon>Metazoa</taxon>
        <taxon>Ecdysozoa</taxon>
        <taxon>Arthropoda</taxon>
        <taxon>Chelicerata</taxon>
        <taxon>Arachnida</taxon>
        <taxon>Acari</taxon>
        <taxon>Acariformes</taxon>
        <taxon>Trombidiformes</taxon>
        <taxon>Prostigmata</taxon>
        <taxon>Anystina</taxon>
        <taxon>Parasitengona</taxon>
        <taxon>Trombiculoidea</taxon>
        <taxon>Trombiculidae</taxon>
        <taxon>Leptotrombidium</taxon>
    </lineage>
</organism>
<gene>
    <name evidence="1" type="ORF">B4U80_02801</name>
</gene>
<dbReference type="Proteomes" id="UP000288716">
    <property type="component" value="Unassembled WGS sequence"/>
</dbReference>
<accession>A0A443S4I8</accession>
<evidence type="ECO:0000313" key="1">
    <source>
        <dbReference type="EMBL" id="RWS22456.1"/>
    </source>
</evidence>
<keyword evidence="2" id="KW-1185">Reference proteome</keyword>
<reference evidence="1 2" key="1">
    <citation type="journal article" date="2018" name="Gigascience">
        <title>Genomes of trombidid mites reveal novel predicted allergens and laterally-transferred genes associated with secondary metabolism.</title>
        <authorList>
            <person name="Dong X."/>
            <person name="Chaisiri K."/>
            <person name="Xia D."/>
            <person name="Armstrong S.D."/>
            <person name="Fang Y."/>
            <person name="Donnelly M.J."/>
            <person name="Kadowaki T."/>
            <person name="McGarry J.W."/>
            <person name="Darby A.C."/>
            <person name="Makepeace B.L."/>
        </authorList>
    </citation>
    <scope>NUCLEOTIDE SEQUENCE [LARGE SCALE GENOMIC DNA]</scope>
    <source>
        <strain evidence="1">UoL-UT</strain>
    </source>
</reference>
<sequence length="38" mass="4195">MDGCIGVNIFDVTVLRRHFDQRSLGSNSSSLCSKHVSK</sequence>
<evidence type="ECO:0000313" key="2">
    <source>
        <dbReference type="Proteomes" id="UP000288716"/>
    </source>
</evidence>
<name>A0A443S4I8_9ACAR</name>
<dbReference type="EMBL" id="NCKV01008750">
    <property type="protein sequence ID" value="RWS22456.1"/>
    <property type="molecule type" value="Genomic_DNA"/>
</dbReference>